<protein>
    <submittedName>
        <fullName evidence="2">Uncharacterized protein</fullName>
    </submittedName>
</protein>
<keyword evidence="1" id="KW-0472">Membrane</keyword>
<dbReference type="AlphaFoldDB" id="A0AB34JZ23"/>
<keyword evidence="1" id="KW-1133">Transmembrane helix</keyword>
<evidence type="ECO:0000313" key="3">
    <source>
        <dbReference type="Proteomes" id="UP001515480"/>
    </source>
</evidence>
<gene>
    <name evidence="2" type="ORF">AB1Y20_020360</name>
</gene>
<comment type="caution">
    <text evidence="2">The sequence shown here is derived from an EMBL/GenBank/DDBJ whole genome shotgun (WGS) entry which is preliminary data.</text>
</comment>
<evidence type="ECO:0000256" key="1">
    <source>
        <dbReference type="SAM" id="Phobius"/>
    </source>
</evidence>
<accession>A0AB34JZ23</accession>
<evidence type="ECO:0000313" key="2">
    <source>
        <dbReference type="EMBL" id="KAL1525504.1"/>
    </source>
</evidence>
<dbReference type="Proteomes" id="UP001515480">
    <property type="component" value="Unassembled WGS sequence"/>
</dbReference>
<keyword evidence="3" id="KW-1185">Reference proteome</keyword>
<reference evidence="2 3" key="1">
    <citation type="journal article" date="2024" name="Science">
        <title>Giant polyketide synthase enzymes in the biosynthesis of giant marine polyether toxins.</title>
        <authorList>
            <person name="Fallon T.R."/>
            <person name="Shende V.V."/>
            <person name="Wierzbicki I.H."/>
            <person name="Pendleton A.L."/>
            <person name="Watervoot N.F."/>
            <person name="Auber R.P."/>
            <person name="Gonzalez D.J."/>
            <person name="Wisecaver J.H."/>
            <person name="Moore B.S."/>
        </authorList>
    </citation>
    <scope>NUCLEOTIDE SEQUENCE [LARGE SCALE GENOMIC DNA]</scope>
    <source>
        <strain evidence="2 3">12B1</strain>
    </source>
</reference>
<feature type="transmembrane region" description="Helical" evidence="1">
    <location>
        <begin position="21"/>
        <end position="44"/>
    </location>
</feature>
<proteinExistence type="predicted"/>
<name>A0AB34JZ23_PRYPA</name>
<sequence>MAQGYETYRRVIIRSSRLARVYYALSSLCVAMALWRCVVGHAHMQISDVELIPPTIFSSNADFHECPPRLLASLRSHRAGAGSVRCQHWDAIEAIESARSHVFISTQHLDVQQRRCARGCGTPRQLWKLEAQTAGLVASPELFNLSFKHSFRTRTLPSASADCRQMGGALVRFKRDVDAEQHLSLILQHDASQYEVLHLYSPSSGRATHVPITSLLRSAGIELESRSDSMRRMADCKAWATNSSLRAAAGGACRHIGDTFRARGVSLEVHVVYSNLWSTSVSLWKPHTWLKPSEMPSFLMFARRLPGEEATRVKTISESRGGWRRRRVVRTTTGIKFEVLGSGGIGFITAHSVWRFLVDTLISLGIAYTATELVLSFVGYFDATLVQSLLTLLLGDLAQVRSALYFNARRMHED</sequence>
<organism evidence="2 3">
    <name type="scientific">Prymnesium parvum</name>
    <name type="common">Toxic golden alga</name>
    <dbReference type="NCBI Taxonomy" id="97485"/>
    <lineage>
        <taxon>Eukaryota</taxon>
        <taxon>Haptista</taxon>
        <taxon>Haptophyta</taxon>
        <taxon>Prymnesiophyceae</taxon>
        <taxon>Prymnesiales</taxon>
        <taxon>Prymnesiaceae</taxon>
        <taxon>Prymnesium</taxon>
    </lineage>
</organism>
<keyword evidence="1" id="KW-0812">Transmembrane</keyword>
<dbReference type="EMBL" id="JBGBPQ010000004">
    <property type="protein sequence ID" value="KAL1525504.1"/>
    <property type="molecule type" value="Genomic_DNA"/>
</dbReference>